<evidence type="ECO:0000313" key="4">
    <source>
        <dbReference type="EMBL" id="MDQ0676510.1"/>
    </source>
</evidence>
<evidence type="ECO:0000259" key="3">
    <source>
        <dbReference type="Pfam" id="PF05175"/>
    </source>
</evidence>
<name>A0ABU0PRD0_9MICC</name>
<dbReference type="EC" id="2.1.1.172" evidence="4"/>
<organism evidence="4 5">
    <name type="scientific">Pseudarthrobacter siccitolerans</name>
    <dbReference type="NCBI Taxonomy" id="861266"/>
    <lineage>
        <taxon>Bacteria</taxon>
        <taxon>Bacillati</taxon>
        <taxon>Actinomycetota</taxon>
        <taxon>Actinomycetes</taxon>
        <taxon>Micrococcales</taxon>
        <taxon>Micrococcaceae</taxon>
        <taxon>Pseudarthrobacter</taxon>
    </lineage>
</organism>
<keyword evidence="2 4" id="KW-0808">Transferase</keyword>
<gene>
    <name evidence="4" type="ORF">QFZ36_004071</name>
</gene>
<sequence>MPASLWDSFFGTGVARAGYSKIRNMGSTLTDRPPRRFPITLQGELLWPVMESAHYFSSSPAGPFTRKPLTVELAGETRRLQTSSGIFSPDGIDKGTAVLLAEVPAPSPTGNLLDIGCGWGPIALTMALRAPHSKVYAVDVNERCITLTNENATALGLTNVVASAPDAVDPGVRFDTIWSNPPIRIGKDELHSLLKLWLPRLAPGGTAWLVVQKNLGSDSLQRWLAAELDDSFAVTRESTSKSFRILKVRKASLLPQ</sequence>
<protein>
    <submittedName>
        <fullName evidence="4">16S rRNA (Guanine1207-N2)-methyltransferase</fullName>
        <ecNumber evidence="4">2.1.1.172</ecNumber>
    </submittedName>
</protein>
<dbReference type="SUPFAM" id="SSF53335">
    <property type="entry name" value="S-adenosyl-L-methionine-dependent methyltransferases"/>
    <property type="match status" value="1"/>
</dbReference>
<dbReference type="CDD" id="cd02440">
    <property type="entry name" value="AdoMet_MTases"/>
    <property type="match status" value="1"/>
</dbReference>
<keyword evidence="5" id="KW-1185">Reference proteome</keyword>
<accession>A0ABU0PRD0</accession>
<dbReference type="Gene3D" id="3.40.50.150">
    <property type="entry name" value="Vaccinia Virus protein VP39"/>
    <property type="match status" value="1"/>
</dbReference>
<dbReference type="GO" id="GO:0052914">
    <property type="term" value="F:16S rRNA (guanine(1207)-N(2))-methyltransferase activity"/>
    <property type="evidence" value="ECO:0007669"/>
    <property type="project" value="UniProtKB-EC"/>
</dbReference>
<dbReference type="InterPro" id="IPR029063">
    <property type="entry name" value="SAM-dependent_MTases_sf"/>
</dbReference>
<evidence type="ECO:0000256" key="2">
    <source>
        <dbReference type="ARBA" id="ARBA00022679"/>
    </source>
</evidence>
<dbReference type="PANTHER" id="PTHR47816">
    <property type="entry name" value="RIBOSOMAL RNA SMALL SUBUNIT METHYLTRANSFERASE C"/>
    <property type="match status" value="1"/>
</dbReference>
<reference evidence="4 5" key="1">
    <citation type="submission" date="2023-07" db="EMBL/GenBank/DDBJ databases">
        <title>Comparative genomics of wheat-associated soil bacteria to identify genetic determinants of phenazine resistance.</title>
        <authorList>
            <person name="Mouncey N."/>
        </authorList>
    </citation>
    <scope>NUCLEOTIDE SEQUENCE [LARGE SCALE GENOMIC DNA]</scope>
    <source>
        <strain evidence="4 5">W1I3</strain>
    </source>
</reference>
<proteinExistence type="predicted"/>
<evidence type="ECO:0000313" key="5">
    <source>
        <dbReference type="Proteomes" id="UP001236806"/>
    </source>
</evidence>
<dbReference type="InterPro" id="IPR046977">
    <property type="entry name" value="RsmC/RlmG"/>
</dbReference>
<evidence type="ECO:0000256" key="1">
    <source>
        <dbReference type="ARBA" id="ARBA00022603"/>
    </source>
</evidence>
<dbReference type="Proteomes" id="UP001236806">
    <property type="component" value="Unassembled WGS sequence"/>
</dbReference>
<keyword evidence="1 4" id="KW-0489">Methyltransferase</keyword>
<feature type="domain" description="Methyltransferase small" evidence="3">
    <location>
        <begin position="79"/>
        <end position="245"/>
    </location>
</feature>
<dbReference type="PANTHER" id="PTHR47816:SF4">
    <property type="entry name" value="RIBOSOMAL RNA SMALL SUBUNIT METHYLTRANSFERASE C"/>
    <property type="match status" value="1"/>
</dbReference>
<comment type="caution">
    <text evidence="4">The sequence shown here is derived from an EMBL/GenBank/DDBJ whole genome shotgun (WGS) entry which is preliminary data.</text>
</comment>
<dbReference type="EMBL" id="JAUSXB010000001">
    <property type="protein sequence ID" value="MDQ0676510.1"/>
    <property type="molecule type" value="Genomic_DNA"/>
</dbReference>
<dbReference type="InterPro" id="IPR007848">
    <property type="entry name" value="Small_mtfrase_dom"/>
</dbReference>
<dbReference type="Pfam" id="PF05175">
    <property type="entry name" value="MTS"/>
    <property type="match status" value="1"/>
</dbReference>